<dbReference type="PANTHER" id="PTHR43445:SF3">
    <property type="entry name" value="UDP-N-ACETYLMURAMATE--L-ALANINE LIGASE"/>
    <property type="match status" value="1"/>
</dbReference>
<comment type="subcellular location">
    <subcellularLocation>
        <location evidence="1 14">Cytoplasm</location>
    </subcellularLocation>
</comment>
<evidence type="ECO:0000259" key="16">
    <source>
        <dbReference type="Pfam" id="PF02875"/>
    </source>
</evidence>
<dbReference type="GO" id="GO:0005524">
    <property type="term" value="F:ATP binding"/>
    <property type="evidence" value="ECO:0007669"/>
    <property type="project" value="UniProtKB-UniRule"/>
</dbReference>
<reference evidence="18 19" key="1">
    <citation type="journal article" date="2014" name="Genome Announc.">
        <title>Comparative Genome Analysis of Two Isolates of the Fish Pathogen Piscirickettsia salmonis from Different Hosts Reveals Major Differences in Virulence-Associated Secretion Systems.</title>
        <authorList>
            <person name="Bohle H."/>
            <person name="Henriquez P."/>
            <person name="Grothusen H."/>
            <person name="Navas E."/>
            <person name="Sandoval A."/>
            <person name="Bustamante F."/>
            <person name="Bustos P."/>
            <person name="Mancilla M."/>
        </authorList>
    </citation>
    <scope>NUCLEOTIDE SEQUENCE [LARGE SCALE GENOMIC DNA]</scope>
    <source>
        <strain evidence="19">B1-32597</strain>
    </source>
</reference>
<gene>
    <name evidence="14" type="primary">murC</name>
    <name evidence="18" type="ORF">KU39_3151</name>
</gene>
<keyword evidence="7 14" id="KW-0547">Nucleotide-binding</keyword>
<dbReference type="SUPFAM" id="SSF53623">
    <property type="entry name" value="MurD-like peptide ligases, catalytic domain"/>
    <property type="match status" value="1"/>
</dbReference>
<evidence type="ECO:0000256" key="9">
    <source>
        <dbReference type="ARBA" id="ARBA00022960"/>
    </source>
</evidence>
<accession>A0A1L6TFS8</accession>
<evidence type="ECO:0000259" key="17">
    <source>
        <dbReference type="Pfam" id="PF08245"/>
    </source>
</evidence>
<dbReference type="Gene3D" id="3.40.50.720">
    <property type="entry name" value="NAD(P)-binding Rossmann-like Domain"/>
    <property type="match status" value="1"/>
</dbReference>
<evidence type="ECO:0000256" key="12">
    <source>
        <dbReference type="ARBA" id="ARBA00023316"/>
    </source>
</evidence>
<dbReference type="InterPro" id="IPR004101">
    <property type="entry name" value="Mur_ligase_C"/>
</dbReference>
<dbReference type="FunFam" id="3.40.1190.10:FF:000001">
    <property type="entry name" value="UDP-N-acetylmuramate--L-alanine ligase"/>
    <property type="match status" value="1"/>
</dbReference>
<comment type="catalytic activity">
    <reaction evidence="13 14">
        <text>UDP-N-acetyl-alpha-D-muramate + L-alanine + ATP = UDP-N-acetyl-alpha-D-muramoyl-L-alanine + ADP + phosphate + H(+)</text>
        <dbReference type="Rhea" id="RHEA:23372"/>
        <dbReference type="ChEBI" id="CHEBI:15378"/>
        <dbReference type="ChEBI" id="CHEBI:30616"/>
        <dbReference type="ChEBI" id="CHEBI:43474"/>
        <dbReference type="ChEBI" id="CHEBI:57972"/>
        <dbReference type="ChEBI" id="CHEBI:70757"/>
        <dbReference type="ChEBI" id="CHEBI:83898"/>
        <dbReference type="ChEBI" id="CHEBI:456216"/>
        <dbReference type="EC" id="6.3.2.8"/>
    </reaction>
</comment>
<dbReference type="Pfam" id="PF08245">
    <property type="entry name" value="Mur_ligase_M"/>
    <property type="match status" value="1"/>
</dbReference>
<dbReference type="GO" id="GO:0051301">
    <property type="term" value="P:cell division"/>
    <property type="evidence" value="ECO:0007669"/>
    <property type="project" value="UniProtKB-KW"/>
</dbReference>
<dbReference type="AlphaFoldDB" id="A0A1L6TFS8"/>
<keyword evidence="11 14" id="KW-0131">Cell cycle</keyword>
<dbReference type="GO" id="GO:0008360">
    <property type="term" value="P:regulation of cell shape"/>
    <property type="evidence" value="ECO:0007669"/>
    <property type="project" value="UniProtKB-KW"/>
</dbReference>
<dbReference type="NCBIfam" id="TIGR01082">
    <property type="entry name" value="murC"/>
    <property type="match status" value="1"/>
</dbReference>
<evidence type="ECO:0000256" key="3">
    <source>
        <dbReference type="ARBA" id="ARBA00012211"/>
    </source>
</evidence>
<dbReference type="GO" id="GO:0008763">
    <property type="term" value="F:UDP-N-acetylmuramate-L-alanine ligase activity"/>
    <property type="evidence" value="ECO:0007669"/>
    <property type="project" value="UniProtKB-UniRule"/>
</dbReference>
<dbReference type="InterPro" id="IPR000713">
    <property type="entry name" value="Mur_ligase_N"/>
</dbReference>
<dbReference type="RefSeq" id="WP_017378455.1">
    <property type="nucleotide sequence ID" value="NZ_CP012508.1"/>
</dbReference>
<dbReference type="PANTHER" id="PTHR43445">
    <property type="entry name" value="UDP-N-ACETYLMURAMATE--L-ALANINE LIGASE-RELATED"/>
    <property type="match status" value="1"/>
</dbReference>
<evidence type="ECO:0000256" key="10">
    <source>
        <dbReference type="ARBA" id="ARBA00022984"/>
    </source>
</evidence>
<dbReference type="Gene3D" id="3.40.1190.10">
    <property type="entry name" value="Mur-like, catalytic domain"/>
    <property type="match status" value="1"/>
</dbReference>
<dbReference type="InterPro" id="IPR050061">
    <property type="entry name" value="MurCDEF_pg_biosynth"/>
</dbReference>
<dbReference type="GO" id="GO:0005737">
    <property type="term" value="C:cytoplasm"/>
    <property type="evidence" value="ECO:0007669"/>
    <property type="project" value="UniProtKB-SubCell"/>
</dbReference>
<evidence type="ECO:0000313" key="18">
    <source>
        <dbReference type="EMBL" id="ALB24324.1"/>
    </source>
</evidence>
<keyword evidence="10 14" id="KW-0573">Peptidoglycan synthesis</keyword>
<dbReference type="Proteomes" id="UP000029558">
    <property type="component" value="Chromosome"/>
</dbReference>
<dbReference type="Pfam" id="PF01225">
    <property type="entry name" value="Mur_ligase"/>
    <property type="match status" value="1"/>
</dbReference>
<keyword evidence="9 14" id="KW-0133">Cell shape</keyword>
<dbReference type="InterPro" id="IPR005758">
    <property type="entry name" value="UDP-N-AcMur_Ala_ligase_MurC"/>
</dbReference>
<proteinExistence type="inferred from homology"/>
<comment type="similarity">
    <text evidence="14">Belongs to the MurCDEF family.</text>
</comment>
<name>A0A1L6TFS8_PISSA</name>
<dbReference type="Pfam" id="PF02875">
    <property type="entry name" value="Mur_ligase_C"/>
    <property type="match status" value="1"/>
</dbReference>
<evidence type="ECO:0000259" key="15">
    <source>
        <dbReference type="Pfam" id="PF01225"/>
    </source>
</evidence>
<sequence>MSKVIKESNPHHLAMRRIRRIHFIGAGGVGMAGIAEVLYSQGYVITGSDIVANTLTERLKTLGAQIFLGHHASHVEGADVVVVSSAVAEDNPEVVFAHQLHIPVVGRAQMLAELMRFSQGVAVAGTHGKTTTTSLIASILSEGELNPTFVIGGQLNSTGANAVLGSGCYFVAEADESDASFLHLNPTIAVVTNIDQDHMPTYQGEVANLKQTFLEFVHSLPFYGLAVLCIDDMGVRELLGHMSCPTVTYGFHEDADYRITDFYQTGLTSHFRLLLPNQTELCLELNLPGVHNVQNAVAAIAVALDCGVCVAAIQRALQQFAGVGRRFQVYGPFDLPVGKITLVDDYGHHPCEIKMTLQAARDAWPSRRIVHVFQPHRYTRTRDLFNEFVEALKESDFVVLMEVHAAGEALIQGATSTALFKSIQRKGVNIVLVRNEEQLEQALCAILRDQDILLLQGAGSIGSVAKNFAKNKLDFLYRQLAGAAS</sequence>
<feature type="domain" description="Mur ligase central" evidence="17">
    <location>
        <begin position="123"/>
        <end position="303"/>
    </location>
</feature>
<dbReference type="EC" id="6.3.2.8" evidence="3 14"/>
<dbReference type="InterPro" id="IPR036565">
    <property type="entry name" value="Mur-like_cat_sf"/>
</dbReference>
<dbReference type="SUPFAM" id="SSF51984">
    <property type="entry name" value="MurCD N-terminal domain"/>
    <property type="match status" value="1"/>
</dbReference>
<evidence type="ECO:0000256" key="7">
    <source>
        <dbReference type="ARBA" id="ARBA00022741"/>
    </source>
</evidence>
<keyword evidence="12 14" id="KW-0961">Cell wall biogenesis/degradation</keyword>
<evidence type="ECO:0000256" key="14">
    <source>
        <dbReference type="HAMAP-Rule" id="MF_00046"/>
    </source>
</evidence>
<evidence type="ECO:0000256" key="6">
    <source>
        <dbReference type="ARBA" id="ARBA00022618"/>
    </source>
</evidence>
<evidence type="ECO:0000256" key="2">
    <source>
        <dbReference type="ARBA" id="ARBA00004752"/>
    </source>
</evidence>
<feature type="domain" description="Mur ligase N-terminal catalytic" evidence="15">
    <location>
        <begin position="20"/>
        <end position="117"/>
    </location>
</feature>
<protein>
    <recommendedName>
        <fullName evidence="3 14">UDP-N-acetylmuramate--L-alanine ligase</fullName>
        <ecNumber evidence="3 14">6.3.2.8</ecNumber>
    </recommendedName>
    <alternativeName>
        <fullName evidence="14">UDP-N-acetylmuramoyl-L-alanine synthetase</fullName>
    </alternativeName>
</protein>
<dbReference type="Gene3D" id="3.90.190.20">
    <property type="entry name" value="Mur ligase, C-terminal domain"/>
    <property type="match status" value="1"/>
</dbReference>
<keyword evidence="5 14" id="KW-0436">Ligase</keyword>
<dbReference type="GO" id="GO:0009252">
    <property type="term" value="P:peptidoglycan biosynthetic process"/>
    <property type="evidence" value="ECO:0007669"/>
    <property type="project" value="UniProtKB-UniRule"/>
</dbReference>
<evidence type="ECO:0000256" key="13">
    <source>
        <dbReference type="ARBA" id="ARBA00047833"/>
    </source>
</evidence>
<comment type="function">
    <text evidence="14">Cell wall formation.</text>
</comment>
<feature type="domain" description="Mur ligase C-terminal" evidence="16">
    <location>
        <begin position="325"/>
        <end position="459"/>
    </location>
</feature>
<evidence type="ECO:0000256" key="1">
    <source>
        <dbReference type="ARBA" id="ARBA00004496"/>
    </source>
</evidence>
<organism evidence="18 19">
    <name type="scientific">Piscirickettsia salmonis</name>
    <dbReference type="NCBI Taxonomy" id="1238"/>
    <lineage>
        <taxon>Bacteria</taxon>
        <taxon>Pseudomonadati</taxon>
        <taxon>Pseudomonadota</taxon>
        <taxon>Gammaproteobacteria</taxon>
        <taxon>Thiotrichales</taxon>
        <taxon>Piscirickettsiaceae</taxon>
        <taxon>Piscirickettsia</taxon>
    </lineage>
</organism>
<dbReference type="InterPro" id="IPR036615">
    <property type="entry name" value="Mur_ligase_C_dom_sf"/>
</dbReference>
<dbReference type="InterPro" id="IPR013221">
    <property type="entry name" value="Mur_ligase_cen"/>
</dbReference>
<dbReference type="EMBL" id="CP012508">
    <property type="protein sequence ID" value="ALB24324.1"/>
    <property type="molecule type" value="Genomic_DNA"/>
</dbReference>
<dbReference type="HAMAP" id="MF_00046">
    <property type="entry name" value="MurC"/>
    <property type="match status" value="1"/>
</dbReference>
<keyword evidence="8 14" id="KW-0067">ATP-binding</keyword>
<comment type="pathway">
    <text evidence="2 14">Cell wall biogenesis; peptidoglycan biosynthesis.</text>
</comment>
<dbReference type="SUPFAM" id="SSF53244">
    <property type="entry name" value="MurD-like peptide ligases, peptide-binding domain"/>
    <property type="match status" value="1"/>
</dbReference>
<dbReference type="GO" id="GO:0071555">
    <property type="term" value="P:cell wall organization"/>
    <property type="evidence" value="ECO:0007669"/>
    <property type="project" value="UniProtKB-KW"/>
</dbReference>
<evidence type="ECO:0000313" key="19">
    <source>
        <dbReference type="Proteomes" id="UP000029558"/>
    </source>
</evidence>
<evidence type="ECO:0000256" key="5">
    <source>
        <dbReference type="ARBA" id="ARBA00022598"/>
    </source>
</evidence>
<dbReference type="OrthoDB" id="9804126at2"/>
<feature type="binding site" evidence="14">
    <location>
        <begin position="125"/>
        <end position="131"/>
    </location>
    <ligand>
        <name>ATP</name>
        <dbReference type="ChEBI" id="CHEBI:30616"/>
    </ligand>
</feature>
<evidence type="ECO:0000256" key="8">
    <source>
        <dbReference type="ARBA" id="ARBA00022840"/>
    </source>
</evidence>
<evidence type="ECO:0000256" key="4">
    <source>
        <dbReference type="ARBA" id="ARBA00022490"/>
    </source>
</evidence>
<keyword evidence="4 14" id="KW-0963">Cytoplasm</keyword>
<keyword evidence="6 14" id="KW-0132">Cell division</keyword>
<evidence type="ECO:0000256" key="11">
    <source>
        <dbReference type="ARBA" id="ARBA00023306"/>
    </source>
</evidence>